<dbReference type="GO" id="GO:0005576">
    <property type="term" value="C:extracellular region"/>
    <property type="evidence" value="ECO:0007669"/>
    <property type="project" value="UniProtKB-SubCell"/>
</dbReference>
<dbReference type="GO" id="GO:0005509">
    <property type="term" value="F:calcium ion binding"/>
    <property type="evidence" value="ECO:0007669"/>
    <property type="project" value="InterPro"/>
</dbReference>
<evidence type="ECO:0000256" key="13">
    <source>
        <dbReference type="PIRSR" id="PIRSR601211-3"/>
    </source>
</evidence>
<dbReference type="GO" id="GO:0016042">
    <property type="term" value="P:lipid catabolic process"/>
    <property type="evidence" value="ECO:0007669"/>
    <property type="project" value="UniProtKB-KW"/>
</dbReference>
<dbReference type="InterPro" id="IPR036444">
    <property type="entry name" value="PLipase_A2_dom_sf"/>
</dbReference>
<comment type="cofactor">
    <cofactor evidence="12">
        <name>Ca(2+)</name>
        <dbReference type="ChEBI" id="CHEBI:29108"/>
    </cofactor>
    <text evidence="12">Binds 1 Ca(2+) ion per subunit.</text>
</comment>
<feature type="active site" evidence="11">
    <location>
        <position position="63"/>
    </location>
</feature>
<feature type="disulfide bond" evidence="13">
    <location>
        <begin position="65"/>
        <end position="138"/>
    </location>
</feature>
<dbReference type="InterPro" id="IPR016090">
    <property type="entry name" value="PLA2-like_dom"/>
</dbReference>
<dbReference type="PROSITE" id="PS00119">
    <property type="entry name" value="PA2_ASP"/>
    <property type="match status" value="1"/>
</dbReference>
<feature type="binding site" evidence="12">
    <location>
        <position position="64"/>
    </location>
    <ligand>
        <name>Ca(2+)</name>
        <dbReference type="ChEBI" id="CHEBI:29108"/>
    </ligand>
</feature>
<evidence type="ECO:0000256" key="12">
    <source>
        <dbReference type="PIRSR" id="PIRSR601211-2"/>
    </source>
</evidence>
<feature type="chain" id="PRO_5001390289" description="phospholipase A2" evidence="14">
    <location>
        <begin position="17"/>
        <end position="138"/>
    </location>
</feature>
<keyword evidence="9" id="KW-0443">Lipid metabolism</keyword>
<dbReference type="SMART" id="SM00085">
    <property type="entry name" value="PA2c"/>
    <property type="match status" value="1"/>
</dbReference>
<organism evidence="16">
    <name type="scientific">Daboia siamensis</name>
    <name type="common">Eastern Russel's viper</name>
    <name type="synonym">Daboia russelii siamensis</name>
    <dbReference type="NCBI Taxonomy" id="343250"/>
    <lineage>
        <taxon>Eukaryota</taxon>
        <taxon>Metazoa</taxon>
        <taxon>Chordata</taxon>
        <taxon>Craniata</taxon>
        <taxon>Vertebrata</taxon>
        <taxon>Euteleostomi</taxon>
        <taxon>Lepidosauria</taxon>
        <taxon>Squamata</taxon>
        <taxon>Bifurcata</taxon>
        <taxon>Unidentata</taxon>
        <taxon>Episquamata</taxon>
        <taxon>Toxicofera</taxon>
        <taxon>Serpentes</taxon>
        <taxon>Colubroidea</taxon>
        <taxon>Viperidae</taxon>
        <taxon>Viperinae</taxon>
        <taxon>Daboia</taxon>
    </lineage>
</organism>
<keyword evidence="14" id="KW-0732">Signal</keyword>
<dbReference type="PANTHER" id="PTHR11716:SF9">
    <property type="entry name" value="PHOSPHOLIPASE A2, MEMBRANE ASSOCIATED"/>
    <property type="match status" value="1"/>
</dbReference>
<keyword evidence="7" id="KW-0378">Hydrolase</keyword>
<dbReference type="Gene3D" id="1.20.90.10">
    <property type="entry name" value="Phospholipase A2 domain"/>
    <property type="match status" value="1"/>
</dbReference>
<dbReference type="SUPFAM" id="SSF48619">
    <property type="entry name" value="Phospholipase A2, PLA2"/>
    <property type="match status" value="1"/>
</dbReference>
<keyword evidence="8" id="KW-0442">Lipid degradation</keyword>
<gene>
    <name evidence="16" type="primary">PLA2S3</name>
</gene>
<accession>B2YHV5</accession>
<feature type="disulfide bond" evidence="13">
    <location>
        <begin position="66"/>
        <end position="104"/>
    </location>
</feature>
<dbReference type="EMBL" id="EU556502">
    <property type="protein sequence ID" value="ACD43469.1"/>
    <property type="molecule type" value="Genomic_DNA"/>
</dbReference>
<dbReference type="GO" id="GO:0042130">
    <property type="term" value="P:negative regulation of T cell proliferation"/>
    <property type="evidence" value="ECO:0007669"/>
    <property type="project" value="TreeGrafter"/>
</dbReference>
<evidence type="ECO:0000256" key="11">
    <source>
        <dbReference type="PIRSR" id="PIRSR601211-1"/>
    </source>
</evidence>
<feature type="disulfide bond" evidence="13">
    <location>
        <begin position="59"/>
        <end position="111"/>
    </location>
</feature>
<dbReference type="CDD" id="cd00125">
    <property type="entry name" value="PLA2c"/>
    <property type="match status" value="1"/>
</dbReference>
<evidence type="ECO:0000256" key="9">
    <source>
        <dbReference type="ARBA" id="ARBA00023098"/>
    </source>
</evidence>
<feature type="signal peptide" evidence="14">
    <location>
        <begin position="1"/>
        <end position="16"/>
    </location>
</feature>
<dbReference type="InterPro" id="IPR001211">
    <property type="entry name" value="PLA2"/>
</dbReference>
<dbReference type="InterPro" id="IPR033113">
    <property type="entry name" value="PLA2_histidine"/>
</dbReference>
<evidence type="ECO:0000256" key="8">
    <source>
        <dbReference type="ARBA" id="ARBA00022963"/>
    </source>
</evidence>
<feature type="active site" evidence="11">
    <location>
        <position position="105"/>
    </location>
</feature>
<name>B2YHV5_DABSI</name>
<comment type="catalytic activity">
    <reaction evidence="1">
        <text>a 1,2-diacyl-sn-glycero-3-phosphocholine + H2O = a 1-acyl-sn-glycero-3-phosphocholine + a fatty acid + H(+)</text>
        <dbReference type="Rhea" id="RHEA:15801"/>
        <dbReference type="ChEBI" id="CHEBI:15377"/>
        <dbReference type="ChEBI" id="CHEBI:15378"/>
        <dbReference type="ChEBI" id="CHEBI:28868"/>
        <dbReference type="ChEBI" id="CHEBI:57643"/>
        <dbReference type="ChEBI" id="CHEBI:58168"/>
        <dbReference type="EC" id="3.1.1.4"/>
    </reaction>
</comment>
<dbReference type="SMR" id="B2YHV5"/>
<protein>
    <recommendedName>
        <fullName evidence="4">phospholipase A2</fullName>
        <ecNumber evidence="4">3.1.1.4</ecNumber>
    </recommendedName>
</protein>
<evidence type="ECO:0000313" key="16">
    <source>
        <dbReference type="EMBL" id="ACD43469.1"/>
    </source>
</evidence>
<evidence type="ECO:0000256" key="10">
    <source>
        <dbReference type="ARBA" id="ARBA00023157"/>
    </source>
</evidence>
<evidence type="ECO:0000256" key="5">
    <source>
        <dbReference type="ARBA" id="ARBA00022525"/>
    </source>
</evidence>
<feature type="binding site" evidence="12">
    <location>
        <position position="47"/>
    </location>
    <ligand>
        <name>Ca(2+)</name>
        <dbReference type="ChEBI" id="CHEBI:29108"/>
    </ligand>
</feature>
<sequence length="138" mass="15479">MRTLWIVAVCLIGVEGNLFQFGDMINKKTGRFGLLSYVYYGCYCGWGGQGRAQDATDRCCFVHDCCYGTVNDCNPKTATYSYSFENGDIVCGDNDLCLRTVCECDRAAAICLGQNVNTYDKNYEYYSISHCTEESEQC</sequence>
<comment type="subcellular location">
    <subcellularLocation>
        <location evidence="2 14">Secreted</location>
    </subcellularLocation>
</comment>
<feature type="binding site" evidence="12">
    <location>
        <position position="45"/>
    </location>
    <ligand>
        <name>Ca(2+)</name>
        <dbReference type="ChEBI" id="CHEBI:29108"/>
    </ligand>
</feature>
<dbReference type="FunFam" id="1.20.90.10:FF:000001">
    <property type="entry name" value="Basic phospholipase A2 homolog"/>
    <property type="match status" value="1"/>
</dbReference>
<dbReference type="GO" id="GO:0006644">
    <property type="term" value="P:phospholipid metabolic process"/>
    <property type="evidence" value="ECO:0007669"/>
    <property type="project" value="InterPro"/>
</dbReference>
<keyword evidence="5 14" id="KW-0964">Secreted</keyword>
<dbReference type="Pfam" id="PF00068">
    <property type="entry name" value="Phospholip_A2_1"/>
    <property type="match status" value="1"/>
</dbReference>
<dbReference type="InterPro" id="IPR033112">
    <property type="entry name" value="PLA2_Asp_AS"/>
</dbReference>
<reference evidence="16" key="1">
    <citation type="submission" date="2008-03" db="EMBL/GenBank/DDBJ databases">
        <title>Study of phospholipase A2 genes and their expressions in Thai Russell's viper venom glands.</title>
        <authorList>
            <person name="Sai-Ngam A."/>
            <person name="Phongtananant S."/>
            <person name="Nuchprayoon I."/>
        </authorList>
    </citation>
    <scope>NUCLEOTIDE SEQUENCE</scope>
    <source>
        <tissue evidence="16">Venom gland</tissue>
    </source>
</reference>
<feature type="binding site" evidence="12">
    <location>
        <position position="43"/>
    </location>
    <ligand>
        <name>Ca(2+)</name>
        <dbReference type="ChEBI" id="CHEBI:29108"/>
    </ligand>
</feature>
<dbReference type="AlphaFoldDB" id="B2YHV5"/>
<dbReference type="EC" id="3.1.1.4" evidence="4"/>
<dbReference type="PROSITE" id="PS00118">
    <property type="entry name" value="PA2_HIS"/>
    <property type="match status" value="1"/>
</dbReference>
<dbReference type="GO" id="GO:0047498">
    <property type="term" value="F:calcium-dependent phospholipase A2 activity"/>
    <property type="evidence" value="ECO:0007669"/>
    <property type="project" value="TreeGrafter"/>
</dbReference>
<feature type="disulfide bond" evidence="13">
    <location>
        <begin position="73"/>
        <end position="97"/>
    </location>
</feature>
<keyword evidence="12" id="KW-0106">Calcium</keyword>
<evidence type="ECO:0000256" key="2">
    <source>
        <dbReference type="ARBA" id="ARBA00004613"/>
    </source>
</evidence>
<dbReference type="GO" id="GO:0005543">
    <property type="term" value="F:phospholipid binding"/>
    <property type="evidence" value="ECO:0007669"/>
    <property type="project" value="TreeGrafter"/>
</dbReference>
<proteinExistence type="inferred from homology"/>
<evidence type="ECO:0000256" key="7">
    <source>
        <dbReference type="ARBA" id="ARBA00022801"/>
    </source>
</evidence>
<evidence type="ECO:0000256" key="1">
    <source>
        <dbReference type="ARBA" id="ARBA00001604"/>
    </source>
</evidence>
<evidence type="ECO:0000256" key="3">
    <source>
        <dbReference type="ARBA" id="ARBA00006848"/>
    </source>
</evidence>
<feature type="disulfide bond" evidence="13">
    <location>
        <begin position="44"/>
        <end position="60"/>
    </location>
</feature>
<feature type="domain" description="Phospholipase A2-like central" evidence="15">
    <location>
        <begin position="17"/>
        <end position="132"/>
    </location>
</feature>
<evidence type="ECO:0000256" key="4">
    <source>
        <dbReference type="ARBA" id="ARBA00013278"/>
    </source>
</evidence>
<keyword evidence="6 12" id="KW-0479">Metal-binding</keyword>
<evidence type="ECO:0000256" key="6">
    <source>
        <dbReference type="ARBA" id="ARBA00022723"/>
    </source>
</evidence>
<dbReference type="PRINTS" id="PR00389">
    <property type="entry name" value="PHPHLIPASEA2"/>
</dbReference>
<keyword evidence="10 13" id="KW-1015">Disulfide bond</keyword>
<dbReference type="PANTHER" id="PTHR11716">
    <property type="entry name" value="PHOSPHOLIPASE A2 FAMILY MEMBER"/>
    <property type="match status" value="1"/>
</dbReference>
<dbReference type="GO" id="GO:0050482">
    <property type="term" value="P:arachidonate secretion"/>
    <property type="evidence" value="ECO:0007669"/>
    <property type="project" value="InterPro"/>
</dbReference>
<comment type="similarity">
    <text evidence="3">Belongs to the phospholipase A2 family. Group II subfamily. D49 sub-subfamily.</text>
</comment>
<evidence type="ECO:0000256" key="14">
    <source>
        <dbReference type="RuleBase" id="RU361236"/>
    </source>
</evidence>
<evidence type="ECO:0000259" key="15">
    <source>
        <dbReference type="SMART" id="SM00085"/>
    </source>
</evidence>
<feature type="disulfide bond" evidence="13">
    <location>
        <begin position="91"/>
        <end position="102"/>
    </location>
</feature>